<dbReference type="InterPro" id="IPR052552">
    <property type="entry name" value="YeaO-like"/>
</dbReference>
<protein>
    <recommendedName>
        <fullName evidence="3">DUF488 domain-containing protein</fullName>
    </recommendedName>
</protein>
<dbReference type="Pfam" id="PF22752">
    <property type="entry name" value="DUF488-N3i"/>
    <property type="match status" value="1"/>
</dbReference>
<dbReference type="RefSeq" id="WP_012034398.1">
    <property type="nucleotide sequence ID" value="NC_009464.1"/>
</dbReference>
<dbReference type="eggNOG" id="arCOG06027">
    <property type="taxonomic scope" value="Archaea"/>
</dbReference>
<dbReference type="OrthoDB" id="7940at2157"/>
<dbReference type="AlphaFoldDB" id="Q0W098"/>
<dbReference type="Proteomes" id="UP000000663">
    <property type="component" value="Chromosome"/>
</dbReference>
<evidence type="ECO:0008006" key="3">
    <source>
        <dbReference type="Google" id="ProtNLM"/>
    </source>
</evidence>
<dbReference type="GeneID" id="5145805"/>
<dbReference type="KEGG" id="rci:RRC504"/>
<gene>
    <name evidence="1" type="ORF">RRC504</name>
</gene>
<organism evidence="1 2">
    <name type="scientific">Methanocella arvoryzae (strain DSM 22066 / NBRC 105507 / MRE50)</name>
    <dbReference type="NCBI Taxonomy" id="351160"/>
    <lineage>
        <taxon>Archaea</taxon>
        <taxon>Methanobacteriati</taxon>
        <taxon>Methanobacteriota</taxon>
        <taxon>Stenosarchaea group</taxon>
        <taxon>Methanomicrobia</taxon>
        <taxon>Methanocellales</taxon>
        <taxon>Methanocellaceae</taxon>
        <taxon>Methanocella</taxon>
    </lineage>
</organism>
<dbReference type="PANTHER" id="PTHR36849">
    <property type="entry name" value="CYTOPLASMIC PROTEIN-RELATED"/>
    <property type="match status" value="1"/>
</dbReference>
<sequence length="126" mass="14491">MTGTIKVKRAYDPVSKDDGFRVLIGRLWPRGVSRSRIALDLWLKDIAPSTELREWFGHDPGKWGEFRSRYWRELDGKKREVATIMQKLRTGPVTLIYSARDREHNAAVALKEYLEQKVSSGLMASA</sequence>
<proteinExistence type="predicted"/>
<keyword evidence="2" id="KW-1185">Reference proteome</keyword>
<name>Q0W098_METAR</name>
<reference evidence="1 2" key="1">
    <citation type="journal article" date="2006" name="Science">
        <title>Genome of rice cluster I archaea -- the key methane producers in the rice rhizosphere.</title>
        <authorList>
            <person name="Erkel C."/>
            <person name="Kube M."/>
            <person name="Reinhardt R."/>
            <person name="Liesack W."/>
        </authorList>
    </citation>
    <scope>NUCLEOTIDE SEQUENCE [LARGE SCALE GENOMIC DNA]</scope>
    <source>
        <strain evidence="2">DSM 22066 / NBRC 105507 / MRE50</strain>
    </source>
</reference>
<dbReference type="STRING" id="351160.RRC504"/>
<accession>Q0W098</accession>
<dbReference type="PANTHER" id="PTHR36849:SF1">
    <property type="entry name" value="CYTOPLASMIC PROTEIN"/>
    <property type="match status" value="1"/>
</dbReference>
<evidence type="ECO:0000313" key="1">
    <source>
        <dbReference type="EMBL" id="CAJ38195.1"/>
    </source>
</evidence>
<evidence type="ECO:0000313" key="2">
    <source>
        <dbReference type="Proteomes" id="UP000000663"/>
    </source>
</evidence>
<dbReference type="EMBL" id="AM114193">
    <property type="protein sequence ID" value="CAJ38195.1"/>
    <property type="molecule type" value="Genomic_DNA"/>
</dbReference>